<dbReference type="Gene3D" id="3.10.110.10">
    <property type="entry name" value="Ubiquitin Conjugating Enzyme"/>
    <property type="match status" value="2"/>
</dbReference>
<sequence length="136" mass="15327">MALKSISKEFNDLAHDPPSECSADPVGDYMFHWQVTIMEPNDSSYQGSVFFLTIPFPIDYPFKHLCICLNILRSQWSPALTVSQVLLSICSLLCDPNPDDPVVPEIAWIYKTEISTTEYLRSGLRGMPCHATLKSE</sequence>
<proteinExistence type="predicted"/>
<dbReference type="Pfam" id="PF00179">
    <property type="entry name" value="UQ_con"/>
    <property type="match status" value="2"/>
</dbReference>
<protein>
    <submittedName>
        <fullName evidence="2">(raccoon dog) hypothetical protein</fullName>
    </submittedName>
</protein>
<dbReference type="PANTHER" id="PTHR24068">
    <property type="entry name" value="UBIQUITIN-CONJUGATING ENZYME E2"/>
    <property type="match status" value="1"/>
</dbReference>
<dbReference type="AlphaFoldDB" id="A0A811Y4I5"/>
<dbReference type="InterPro" id="IPR000608">
    <property type="entry name" value="UBC"/>
</dbReference>
<dbReference type="InterPro" id="IPR016135">
    <property type="entry name" value="UBQ-conjugating_enzyme/RWD"/>
</dbReference>
<dbReference type="Proteomes" id="UP000645828">
    <property type="component" value="Unassembled WGS sequence"/>
</dbReference>
<reference evidence="2" key="1">
    <citation type="submission" date="2020-12" db="EMBL/GenBank/DDBJ databases">
        <authorList>
            <consortium name="Molecular Ecology Group"/>
        </authorList>
    </citation>
    <scope>NUCLEOTIDE SEQUENCE</scope>
    <source>
        <strain evidence="2">TBG_1078</strain>
    </source>
</reference>
<dbReference type="SUPFAM" id="SSF54495">
    <property type="entry name" value="UBC-like"/>
    <property type="match status" value="1"/>
</dbReference>
<dbReference type="EMBL" id="CAJHUB010000652">
    <property type="protein sequence ID" value="CAD7669101.1"/>
    <property type="molecule type" value="Genomic_DNA"/>
</dbReference>
<dbReference type="SMART" id="SM00212">
    <property type="entry name" value="UBCc"/>
    <property type="match status" value="1"/>
</dbReference>
<name>A0A811Y4I5_NYCPR</name>
<organism evidence="2 3">
    <name type="scientific">Nyctereutes procyonoides</name>
    <name type="common">Raccoon dog</name>
    <name type="synonym">Canis procyonoides</name>
    <dbReference type="NCBI Taxonomy" id="34880"/>
    <lineage>
        <taxon>Eukaryota</taxon>
        <taxon>Metazoa</taxon>
        <taxon>Chordata</taxon>
        <taxon>Craniata</taxon>
        <taxon>Vertebrata</taxon>
        <taxon>Euteleostomi</taxon>
        <taxon>Mammalia</taxon>
        <taxon>Eutheria</taxon>
        <taxon>Laurasiatheria</taxon>
        <taxon>Carnivora</taxon>
        <taxon>Caniformia</taxon>
        <taxon>Canidae</taxon>
        <taxon>Nyctereutes</taxon>
    </lineage>
</organism>
<evidence type="ECO:0000313" key="3">
    <source>
        <dbReference type="Proteomes" id="UP000645828"/>
    </source>
</evidence>
<accession>A0A811Y4I5</accession>
<comment type="caution">
    <text evidence="2">The sequence shown here is derived from an EMBL/GenBank/DDBJ whole genome shotgun (WGS) entry which is preliminary data.</text>
</comment>
<dbReference type="PROSITE" id="PS50127">
    <property type="entry name" value="UBC_2"/>
    <property type="match status" value="1"/>
</dbReference>
<evidence type="ECO:0000313" key="2">
    <source>
        <dbReference type="EMBL" id="CAD7669101.1"/>
    </source>
</evidence>
<evidence type="ECO:0000259" key="1">
    <source>
        <dbReference type="PROSITE" id="PS50127"/>
    </source>
</evidence>
<feature type="domain" description="UBC core" evidence="1">
    <location>
        <begin position="1"/>
        <end position="136"/>
    </location>
</feature>
<gene>
    <name evidence="2" type="ORF">NYPRO_LOCUS1895</name>
</gene>
<keyword evidence="3" id="KW-1185">Reference proteome</keyword>